<dbReference type="PANTHER" id="PTHR33154">
    <property type="entry name" value="TRANSCRIPTIONAL REGULATOR, ARSR FAMILY"/>
    <property type="match status" value="1"/>
</dbReference>
<evidence type="ECO:0000259" key="4">
    <source>
        <dbReference type="PROSITE" id="PS50987"/>
    </source>
</evidence>
<dbReference type="InterPro" id="IPR036388">
    <property type="entry name" value="WH-like_DNA-bd_sf"/>
</dbReference>
<dbReference type="GO" id="GO:0003677">
    <property type="term" value="F:DNA binding"/>
    <property type="evidence" value="ECO:0007669"/>
    <property type="project" value="UniProtKB-KW"/>
</dbReference>
<feature type="domain" description="HTH arsR-type" evidence="4">
    <location>
        <begin position="1"/>
        <end position="96"/>
    </location>
</feature>
<dbReference type="RefSeq" id="WP_119119581.1">
    <property type="nucleotide sequence ID" value="NZ_QXIU01000084.1"/>
</dbReference>
<reference evidence="5 6" key="1">
    <citation type="submission" date="2018-09" db="EMBL/GenBank/DDBJ databases">
        <title>Discovery and Ecogenomic Context for Candidatus Cryosericales, a Global Caldiserica Order Active in Thawing Permafrost.</title>
        <authorList>
            <person name="Martinez M.A."/>
            <person name="Woodcroft B.J."/>
            <person name="Ignacio Espinoza J.C."/>
            <person name="Zayed A."/>
            <person name="Singleton C.M."/>
            <person name="Boyd J."/>
            <person name="Li Y.-F."/>
            <person name="Purvine S."/>
            <person name="Maughan H."/>
            <person name="Hodgkins S.B."/>
            <person name="Anderson D."/>
            <person name="Sederholm M."/>
            <person name="Temperton B."/>
            <person name="Saleska S.R."/>
            <person name="Tyson G.W."/>
            <person name="Rich V.I."/>
        </authorList>
    </citation>
    <scope>NUCLEOTIDE SEQUENCE [LARGE SCALE GENOMIC DNA]</scope>
    <source>
        <strain evidence="5 6">SMC5</strain>
    </source>
</reference>
<dbReference type="InterPro" id="IPR036390">
    <property type="entry name" value="WH_DNA-bd_sf"/>
</dbReference>
<dbReference type="PROSITE" id="PS50987">
    <property type="entry name" value="HTH_ARSR_2"/>
    <property type="match status" value="1"/>
</dbReference>
<dbReference type="SUPFAM" id="SSF46785">
    <property type="entry name" value="Winged helix' DNA-binding domain"/>
    <property type="match status" value="1"/>
</dbReference>
<dbReference type="InterPro" id="IPR011991">
    <property type="entry name" value="ArsR-like_HTH"/>
</dbReference>
<sequence>MTDTVDAIVIARALGDTTRARIVALLQRRDLCVCELTKVLGQSQANISGHLKLLLSSGIVTSNRRSYWTHYAVAGNLPTDISHFLSAIMLQTTAQYPGDMLALEHLPRDVCALKQQERRNAREGKQKPK</sequence>
<dbReference type="Pfam" id="PF01022">
    <property type="entry name" value="HTH_5"/>
    <property type="match status" value="1"/>
</dbReference>
<dbReference type="AlphaFoldDB" id="A0A398DLA4"/>
<accession>A0A398DLA4</accession>
<evidence type="ECO:0000256" key="2">
    <source>
        <dbReference type="ARBA" id="ARBA00023125"/>
    </source>
</evidence>
<dbReference type="PRINTS" id="PR00778">
    <property type="entry name" value="HTHARSR"/>
</dbReference>
<evidence type="ECO:0000313" key="6">
    <source>
        <dbReference type="Proteomes" id="UP000266489"/>
    </source>
</evidence>
<dbReference type="GO" id="GO:0003700">
    <property type="term" value="F:DNA-binding transcription factor activity"/>
    <property type="evidence" value="ECO:0007669"/>
    <property type="project" value="InterPro"/>
</dbReference>
<organism evidence="5 6">
    <name type="scientific">Candidatus Cryosericum odellii</name>
    <dbReference type="NCBI Taxonomy" id="2290917"/>
    <lineage>
        <taxon>Bacteria</taxon>
        <taxon>Pseudomonadati</taxon>
        <taxon>Caldisericota/Cryosericota group</taxon>
        <taxon>Candidatus Cryosericota</taxon>
        <taxon>Candidatus Cryosericia</taxon>
        <taxon>Candidatus Cryosericales</taxon>
        <taxon>Candidatus Cryosericaceae</taxon>
        <taxon>Candidatus Cryosericum</taxon>
    </lineage>
</organism>
<dbReference type="InterPro" id="IPR051081">
    <property type="entry name" value="HTH_MetalResp_TranReg"/>
</dbReference>
<evidence type="ECO:0000256" key="1">
    <source>
        <dbReference type="ARBA" id="ARBA00023015"/>
    </source>
</evidence>
<dbReference type="SMART" id="SM00418">
    <property type="entry name" value="HTH_ARSR"/>
    <property type="match status" value="1"/>
</dbReference>
<dbReference type="Gene3D" id="1.10.10.10">
    <property type="entry name" value="Winged helix-like DNA-binding domain superfamily/Winged helix DNA-binding domain"/>
    <property type="match status" value="1"/>
</dbReference>
<keyword evidence="2" id="KW-0238">DNA-binding</keyword>
<dbReference type="Proteomes" id="UP000266489">
    <property type="component" value="Unassembled WGS sequence"/>
</dbReference>
<keyword evidence="3" id="KW-0804">Transcription</keyword>
<name>A0A398DLA4_9BACT</name>
<dbReference type="InterPro" id="IPR001845">
    <property type="entry name" value="HTH_ArsR_DNA-bd_dom"/>
</dbReference>
<evidence type="ECO:0000313" key="5">
    <source>
        <dbReference type="EMBL" id="RIE12887.1"/>
    </source>
</evidence>
<dbReference type="OrthoDB" id="9798835at2"/>
<evidence type="ECO:0000256" key="3">
    <source>
        <dbReference type="ARBA" id="ARBA00023163"/>
    </source>
</evidence>
<dbReference type="CDD" id="cd00090">
    <property type="entry name" value="HTH_ARSR"/>
    <property type="match status" value="1"/>
</dbReference>
<keyword evidence="1" id="KW-0805">Transcription regulation</keyword>
<gene>
    <name evidence="5" type="ORF">SMC5_03315</name>
</gene>
<dbReference type="NCBIfam" id="NF033788">
    <property type="entry name" value="HTH_metalloreg"/>
    <property type="match status" value="1"/>
</dbReference>
<dbReference type="EMBL" id="QXIU01000084">
    <property type="protein sequence ID" value="RIE12887.1"/>
    <property type="molecule type" value="Genomic_DNA"/>
</dbReference>
<protein>
    <submittedName>
        <fullName evidence="5">ArsR family transcriptional regulator</fullName>
    </submittedName>
</protein>
<comment type="caution">
    <text evidence="5">The sequence shown here is derived from an EMBL/GenBank/DDBJ whole genome shotgun (WGS) entry which is preliminary data.</text>
</comment>
<proteinExistence type="predicted"/>
<dbReference type="PANTHER" id="PTHR33154:SF18">
    <property type="entry name" value="ARSENICAL RESISTANCE OPERON REPRESSOR"/>
    <property type="match status" value="1"/>
</dbReference>